<sequence length="87" mass="9534">MSPLAFATVSGSPLFSEAAACWETLHHPQRETWDESVHMFHAGGHRQCAISDSFPAMSPYHRTAAAPKTQIILPRDEAKTATLVQSD</sequence>
<organism evidence="1 2">
    <name type="scientific">Champsocephalus gunnari</name>
    <name type="common">Mackerel icefish</name>
    <dbReference type="NCBI Taxonomy" id="52237"/>
    <lineage>
        <taxon>Eukaryota</taxon>
        <taxon>Metazoa</taxon>
        <taxon>Chordata</taxon>
        <taxon>Craniata</taxon>
        <taxon>Vertebrata</taxon>
        <taxon>Euteleostomi</taxon>
        <taxon>Actinopterygii</taxon>
        <taxon>Neopterygii</taxon>
        <taxon>Teleostei</taxon>
        <taxon>Neoteleostei</taxon>
        <taxon>Acanthomorphata</taxon>
        <taxon>Eupercaria</taxon>
        <taxon>Perciformes</taxon>
        <taxon>Notothenioidei</taxon>
        <taxon>Channichthyidae</taxon>
        <taxon>Champsocephalus</taxon>
    </lineage>
</organism>
<evidence type="ECO:0000313" key="2">
    <source>
        <dbReference type="Proteomes" id="UP001331515"/>
    </source>
</evidence>
<proteinExistence type="predicted"/>
<dbReference type="EMBL" id="JAURVH010001520">
    <property type="protein sequence ID" value="KAK5924748.1"/>
    <property type="molecule type" value="Genomic_DNA"/>
</dbReference>
<reference evidence="1 2" key="1">
    <citation type="journal article" date="2023" name="Mol. Biol. Evol.">
        <title>Genomics of Secondarily Temperate Adaptation in the Only Non-Antarctic Icefish.</title>
        <authorList>
            <person name="Rivera-Colon A.G."/>
            <person name="Rayamajhi N."/>
            <person name="Minhas B.F."/>
            <person name="Madrigal G."/>
            <person name="Bilyk K.T."/>
            <person name="Yoon V."/>
            <person name="Hune M."/>
            <person name="Gregory S."/>
            <person name="Cheng C.H.C."/>
            <person name="Catchen J.M."/>
        </authorList>
    </citation>
    <scope>NUCLEOTIDE SEQUENCE [LARGE SCALE GENOMIC DNA]</scope>
    <source>
        <tissue evidence="1">White muscle</tissue>
    </source>
</reference>
<dbReference type="AlphaFoldDB" id="A0AAN8DV29"/>
<protein>
    <submittedName>
        <fullName evidence="1">Uncharacterized protein</fullName>
    </submittedName>
</protein>
<comment type="caution">
    <text evidence="1">The sequence shown here is derived from an EMBL/GenBank/DDBJ whole genome shotgun (WGS) entry which is preliminary data.</text>
</comment>
<gene>
    <name evidence="1" type="ORF">CgunFtcFv8_017334</name>
</gene>
<accession>A0AAN8DV29</accession>
<evidence type="ECO:0000313" key="1">
    <source>
        <dbReference type="EMBL" id="KAK5924748.1"/>
    </source>
</evidence>
<name>A0AAN8DV29_CHAGU</name>
<dbReference type="Proteomes" id="UP001331515">
    <property type="component" value="Unassembled WGS sequence"/>
</dbReference>
<keyword evidence="2" id="KW-1185">Reference proteome</keyword>